<comment type="pathway">
    <text evidence="3 18">Amino-acid biosynthesis; L-methionine biosynthesis via de novo pathway; L-homoserine from L-aspartate: step 1/3.</text>
</comment>
<reference evidence="20 21" key="1">
    <citation type="submission" date="2020-04" db="EMBL/GenBank/DDBJ databases">
        <title>Sequencing and Assembly of C. fimi.</title>
        <authorList>
            <person name="Ramsey A.R."/>
        </authorList>
    </citation>
    <scope>NUCLEOTIDE SEQUENCE [LARGE SCALE GENOMIC DNA]</scope>
    <source>
        <strain evidence="20 21">SB</strain>
    </source>
</reference>
<keyword evidence="14" id="KW-0457">Lysine biosynthesis</keyword>
<dbReference type="EMBL" id="JABCJJ010000001">
    <property type="protein sequence ID" value="NMR18699.1"/>
    <property type="molecule type" value="Genomic_DNA"/>
</dbReference>
<organism evidence="20 21">
    <name type="scientific">Cellulomonas fimi</name>
    <dbReference type="NCBI Taxonomy" id="1708"/>
    <lineage>
        <taxon>Bacteria</taxon>
        <taxon>Bacillati</taxon>
        <taxon>Actinomycetota</taxon>
        <taxon>Actinomycetes</taxon>
        <taxon>Micrococcales</taxon>
        <taxon>Cellulomonadaceae</taxon>
        <taxon>Cellulomonas</taxon>
    </lineage>
</organism>
<dbReference type="CDD" id="cd04923">
    <property type="entry name" value="ACT_AK-LysC-DapG-like_2"/>
    <property type="match status" value="1"/>
</dbReference>
<evidence type="ECO:0000256" key="9">
    <source>
        <dbReference type="ARBA" id="ARBA00022679"/>
    </source>
</evidence>
<dbReference type="InterPro" id="IPR002912">
    <property type="entry name" value="ACT_dom"/>
</dbReference>
<dbReference type="GO" id="GO:0009090">
    <property type="term" value="P:homoserine biosynthetic process"/>
    <property type="evidence" value="ECO:0007669"/>
    <property type="project" value="TreeGrafter"/>
</dbReference>
<dbReference type="NCBIfam" id="NF005153">
    <property type="entry name" value="PRK06635.1-1"/>
    <property type="match status" value="1"/>
</dbReference>
<keyword evidence="13" id="KW-0220">Diaminopimelate biosynthesis</keyword>
<evidence type="ECO:0000256" key="8">
    <source>
        <dbReference type="ARBA" id="ARBA00022605"/>
    </source>
</evidence>
<dbReference type="Gene3D" id="3.30.2130.10">
    <property type="entry name" value="VC0802-like"/>
    <property type="match status" value="1"/>
</dbReference>
<name>A0A7Y0LVH5_CELFI</name>
<keyword evidence="9 17" id="KW-0808">Transferase</keyword>
<dbReference type="NCBIfam" id="NF005154">
    <property type="entry name" value="PRK06635.1-2"/>
    <property type="match status" value="1"/>
</dbReference>
<dbReference type="UniPathway" id="UPA00050">
    <property type="reaction ID" value="UER00461"/>
</dbReference>
<dbReference type="FunFam" id="3.30.2130.10:FF:000002">
    <property type="entry name" value="Aspartokinase"/>
    <property type="match status" value="1"/>
</dbReference>
<evidence type="ECO:0000256" key="13">
    <source>
        <dbReference type="ARBA" id="ARBA00022915"/>
    </source>
</evidence>
<dbReference type="InterPro" id="IPR041740">
    <property type="entry name" value="AKii-LysC-BS"/>
</dbReference>
<comment type="caution">
    <text evidence="20">The sequence shown here is derived from an EMBL/GenBank/DDBJ whole genome shotgun (WGS) entry which is preliminary data.</text>
</comment>
<evidence type="ECO:0000256" key="2">
    <source>
        <dbReference type="ARBA" id="ARBA00004766"/>
    </source>
</evidence>
<dbReference type="UniPathway" id="UPA00051">
    <property type="reaction ID" value="UER00462"/>
</dbReference>
<dbReference type="InterPro" id="IPR036393">
    <property type="entry name" value="AceGlu_kinase-like_sf"/>
</dbReference>
<evidence type="ECO:0000256" key="4">
    <source>
        <dbReference type="ARBA" id="ARBA00005139"/>
    </source>
</evidence>
<evidence type="ECO:0000256" key="6">
    <source>
        <dbReference type="ARBA" id="ARBA00013059"/>
    </source>
</evidence>
<evidence type="ECO:0000313" key="21">
    <source>
        <dbReference type="Proteomes" id="UP000562124"/>
    </source>
</evidence>
<evidence type="ECO:0000256" key="18">
    <source>
        <dbReference type="RuleBase" id="RU004249"/>
    </source>
</evidence>
<evidence type="ECO:0000256" key="16">
    <source>
        <dbReference type="PIRSR" id="PIRSR000726-1"/>
    </source>
</evidence>
<dbReference type="GO" id="GO:0009089">
    <property type="term" value="P:lysine biosynthetic process via diaminopimelate"/>
    <property type="evidence" value="ECO:0007669"/>
    <property type="project" value="UniProtKB-UniPathway"/>
</dbReference>
<dbReference type="GO" id="GO:0005524">
    <property type="term" value="F:ATP binding"/>
    <property type="evidence" value="ECO:0007669"/>
    <property type="project" value="UniProtKB-KW"/>
</dbReference>
<comment type="function">
    <text evidence="1">Catalyzes the phosphorylation of the beta-carboxyl group of aspartic acid with ATP to yield 4-phospho-L-aspartate, which is involved in the branched biosynthetic pathway leading to the biosynthesis of amino acids lysine, threonine, isoleucine and methionine.</text>
</comment>
<dbReference type="CDD" id="cd04261">
    <property type="entry name" value="AAK_AKii-LysC-BS"/>
    <property type="match status" value="1"/>
</dbReference>
<feature type="binding site" evidence="16">
    <location>
        <position position="47"/>
    </location>
    <ligand>
        <name>substrate</name>
    </ligand>
</feature>
<feature type="domain" description="ACT" evidence="19">
    <location>
        <begin position="350"/>
        <end position="423"/>
    </location>
</feature>
<dbReference type="GO" id="GO:0009088">
    <property type="term" value="P:threonine biosynthetic process"/>
    <property type="evidence" value="ECO:0007669"/>
    <property type="project" value="UniProtKB-UniPathway"/>
</dbReference>
<dbReference type="RefSeq" id="WP_169322630.1">
    <property type="nucleotide sequence ID" value="NZ_JABCJJ010000001.1"/>
</dbReference>
<dbReference type="PROSITE" id="PS00324">
    <property type="entry name" value="ASPARTOKINASE"/>
    <property type="match status" value="1"/>
</dbReference>
<accession>A0A7Y0LVH5</accession>
<evidence type="ECO:0000313" key="20">
    <source>
        <dbReference type="EMBL" id="NMR18699.1"/>
    </source>
</evidence>
<dbReference type="GO" id="GO:0004072">
    <property type="term" value="F:aspartate kinase activity"/>
    <property type="evidence" value="ECO:0007669"/>
    <property type="project" value="UniProtKB-EC"/>
</dbReference>
<dbReference type="InterPro" id="IPR054352">
    <property type="entry name" value="ACT_Aspartokinase"/>
</dbReference>
<dbReference type="GO" id="GO:0019877">
    <property type="term" value="P:diaminopimelate biosynthetic process"/>
    <property type="evidence" value="ECO:0007669"/>
    <property type="project" value="UniProtKB-KW"/>
</dbReference>
<keyword evidence="11 17" id="KW-0418">Kinase</keyword>
<evidence type="ECO:0000256" key="1">
    <source>
        <dbReference type="ARBA" id="ARBA00002843"/>
    </source>
</evidence>
<evidence type="ECO:0000259" key="19">
    <source>
        <dbReference type="PROSITE" id="PS51671"/>
    </source>
</evidence>
<dbReference type="FunFam" id="3.40.1160.10:FF:000002">
    <property type="entry name" value="Aspartokinase"/>
    <property type="match status" value="1"/>
</dbReference>
<dbReference type="PIRSF" id="PIRSF000726">
    <property type="entry name" value="Asp_kin"/>
    <property type="match status" value="1"/>
</dbReference>
<dbReference type="PROSITE" id="PS51671">
    <property type="entry name" value="ACT"/>
    <property type="match status" value="2"/>
</dbReference>
<dbReference type="NCBIfam" id="TIGR00657">
    <property type="entry name" value="asp_kinases"/>
    <property type="match status" value="1"/>
</dbReference>
<dbReference type="InterPro" id="IPR001048">
    <property type="entry name" value="Asp/Glu/Uridylate_kinase"/>
</dbReference>
<dbReference type="EC" id="2.7.2.4" evidence="6 17"/>
<feature type="binding site" evidence="16">
    <location>
        <position position="185"/>
    </location>
    <ligand>
        <name>ATP</name>
        <dbReference type="ChEBI" id="CHEBI:30616"/>
    </ligand>
</feature>
<dbReference type="AlphaFoldDB" id="A0A7Y0LVH5"/>
<feature type="domain" description="ACT" evidence="19">
    <location>
        <begin position="268"/>
        <end position="344"/>
    </location>
</feature>
<dbReference type="PANTHER" id="PTHR21499">
    <property type="entry name" value="ASPARTATE KINASE"/>
    <property type="match status" value="1"/>
</dbReference>
<evidence type="ECO:0000256" key="5">
    <source>
        <dbReference type="ARBA" id="ARBA00010122"/>
    </source>
</evidence>
<evidence type="ECO:0000256" key="15">
    <source>
        <dbReference type="ARBA" id="ARBA00047872"/>
    </source>
</evidence>
<evidence type="ECO:0000256" key="3">
    <source>
        <dbReference type="ARBA" id="ARBA00004986"/>
    </source>
</evidence>
<dbReference type="NCBIfam" id="NF005155">
    <property type="entry name" value="PRK06635.1-4"/>
    <property type="match status" value="1"/>
</dbReference>
<dbReference type="GO" id="GO:0005829">
    <property type="term" value="C:cytosol"/>
    <property type="evidence" value="ECO:0007669"/>
    <property type="project" value="TreeGrafter"/>
</dbReference>
<dbReference type="CDD" id="cd04913">
    <property type="entry name" value="ACT_AKii-LysC-BS-like_1"/>
    <property type="match status" value="1"/>
</dbReference>
<dbReference type="InterPro" id="IPR045865">
    <property type="entry name" value="ACT-like_dom_sf"/>
</dbReference>
<dbReference type="InterPro" id="IPR001341">
    <property type="entry name" value="Asp_kinase"/>
</dbReference>
<dbReference type="InterPro" id="IPR018042">
    <property type="entry name" value="Aspartate_kinase_CS"/>
</dbReference>
<dbReference type="InterPro" id="IPR005260">
    <property type="entry name" value="Asp_kin_monofn"/>
</dbReference>
<dbReference type="SUPFAM" id="SSF55021">
    <property type="entry name" value="ACT-like"/>
    <property type="match status" value="2"/>
</dbReference>
<keyword evidence="21" id="KW-1185">Reference proteome</keyword>
<feature type="binding site" evidence="16">
    <location>
        <position position="74"/>
    </location>
    <ligand>
        <name>substrate</name>
    </ligand>
</feature>
<dbReference type="Proteomes" id="UP000562124">
    <property type="component" value="Unassembled WGS sequence"/>
</dbReference>
<keyword evidence="10 16" id="KW-0547">Nucleotide-binding</keyword>
<feature type="binding site" evidence="16">
    <location>
        <begin position="7"/>
        <end position="10"/>
    </location>
    <ligand>
        <name>ATP</name>
        <dbReference type="ChEBI" id="CHEBI:30616"/>
    </ligand>
</feature>
<comment type="pathway">
    <text evidence="2 18">Amino-acid biosynthesis; L-lysine biosynthesis via DAP pathway; (S)-tetrahydrodipicolinate from L-aspartate: step 1/4.</text>
</comment>
<sequence>MALIVQKYGGSSVADATSIKRVAKRIAEAKRGGNDVVVVVSAMGDTTDNLIDLANEVTPMPPSREMDILLTAGERISMALLAMAIESLGVEAKSFTGQQAGVITDTRYGKARIIDVAPGRITSTLAEGAVAIVAGFQGVTQHTNDVTTLGRGGSDTTAVALAAALHADICEIYTDVDGVFTADPRIVPSARRIPRISYDEMMEMAASGAKVLGLRCVEYARRYGVPVHVRSSFSGREGTLVTDEIEGAGTVEEPIISGVAHDRSEAKITVVGVPDVPGKAAKIFEVVAGAEVNIDMIVQNVSVAATGLTDISFTLPATDGQHCIAALTAAQAEIGYDSLQYDDTIGKLSLVGAGMRSHPGVSAKLFAALSAAGINLEMISTSEIRISVVTRADHLDDAVRAAHSAFELDSTEDEAVVYGGTGR</sequence>
<comment type="similarity">
    <text evidence="5 17">Belongs to the aspartokinase family.</text>
</comment>
<dbReference type="PANTHER" id="PTHR21499:SF3">
    <property type="entry name" value="ASPARTOKINASE"/>
    <property type="match status" value="1"/>
</dbReference>
<gene>
    <name evidence="20" type="ORF">HIR71_00400</name>
</gene>
<keyword evidence="8 18" id="KW-0028">Amino-acid biosynthesis</keyword>
<evidence type="ECO:0000256" key="10">
    <source>
        <dbReference type="ARBA" id="ARBA00022741"/>
    </source>
</evidence>
<feature type="binding site" evidence="16">
    <location>
        <begin position="174"/>
        <end position="175"/>
    </location>
    <ligand>
        <name>ATP</name>
        <dbReference type="ChEBI" id="CHEBI:30616"/>
    </ligand>
</feature>
<dbReference type="Pfam" id="PF22468">
    <property type="entry name" value="ACT_9"/>
    <property type="match status" value="2"/>
</dbReference>
<evidence type="ECO:0000256" key="12">
    <source>
        <dbReference type="ARBA" id="ARBA00022840"/>
    </source>
</evidence>
<dbReference type="Gene3D" id="3.40.1160.10">
    <property type="entry name" value="Acetylglutamate kinase-like"/>
    <property type="match status" value="1"/>
</dbReference>
<keyword evidence="12 16" id="KW-0067">ATP-binding</keyword>
<proteinExistence type="inferred from homology"/>
<dbReference type="UniPathway" id="UPA00034">
    <property type="reaction ID" value="UER00015"/>
</dbReference>
<evidence type="ECO:0000256" key="17">
    <source>
        <dbReference type="RuleBase" id="RU003448"/>
    </source>
</evidence>
<evidence type="ECO:0000256" key="11">
    <source>
        <dbReference type="ARBA" id="ARBA00022777"/>
    </source>
</evidence>
<dbReference type="SUPFAM" id="SSF53633">
    <property type="entry name" value="Carbamate kinase-like"/>
    <property type="match status" value="1"/>
</dbReference>
<comment type="pathway">
    <text evidence="4 18">Amino-acid biosynthesis; L-threonine biosynthesis; L-threonine from L-aspartate: step 1/5.</text>
</comment>
<comment type="catalytic activity">
    <reaction evidence="15 17">
        <text>L-aspartate + ATP = 4-phospho-L-aspartate + ADP</text>
        <dbReference type="Rhea" id="RHEA:23776"/>
        <dbReference type="ChEBI" id="CHEBI:29991"/>
        <dbReference type="ChEBI" id="CHEBI:30616"/>
        <dbReference type="ChEBI" id="CHEBI:57535"/>
        <dbReference type="ChEBI" id="CHEBI:456216"/>
        <dbReference type="EC" id="2.7.2.4"/>
    </reaction>
</comment>
<dbReference type="Pfam" id="PF00696">
    <property type="entry name" value="AA_kinase"/>
    <property type="match status" value="1"/>
</dbReference>
<dbReference type="NCBIfam" id="TIGR00656">
    <property type="entry name" value="asp_kin_monofn"/>
    <property type="match status" value="1"/>
</dbReference>
<feature type="binding site" evidence="16">
    <location>
        <begin position="210"/>
        <end position="211"/>
    </location>
    <ligand>
        <name>ATP</name>
        <dbReference type="ChEBI" id="CHEBI:30616"/>
    </ligand>
</feature>
<protein>
    <recommendedName>
        <fullName evidence="7 17">Aspartokinase</fullName>
        <ecNumber evidence="6 17">2.7.2.4</ecNumber>
    </recommendedName>
</protein>
<evidence type="ECO:0000256" key="14">
    <source>
        <dbReference type="ARBA" id="ARBA00023154"/>
    </source>
</evidence>
<evidence type="ECO:0000256" key="7">
    <source>
        <dbReference type="ARBA" id="ARBA00016273"/>
    </source>
</evidence>